<comment type="caution">
    <text evidence="2">The sequence shown here is derived from an EMBL/GenBank/DDBJ whole genome shotgun (WGS) entry which is preliminary data.</text>
</comment>
<dbReference type="RefSeq" id="WP_315955589.1">
    <property type="nucleotide sequence ID" value="NZ_JAWCUD010000015.1"/>
</dbReference>
<dbReference type="PANTHER" id="PTHR43415">
    <property type="entry name" value="SPERMIDINE N(1)-ACETYLTRANSFERASE"/>
    <property type="match status" value="1"/>
</dbReference>
<name>A0ABU3RN56_9BACL</name>
<protein>
    <submittedName>
        <fullName evidence="2">UDP-4-amino-4, 6-dideoxy-N-acetyl-beta-L-altrosamine N-acetyltransferase</fullName>
        <ecNumber evidence="2">2.3.1.202</ecNumber>
    </submittedName>
</protein>
<proteinExistence type="predicted"/>
<reference evidence="2 3" key="1">
    <citation type="submission" date="2023-10" db="EMBL/GenBank/DDBJ databases">
        <title>Paenibacillus strain PFR10 Genome sequencing and assembly.</title>
        <authorList>
            <person name="Kim I."/>
        </authorList>
    </citation>
    <scope>NUCLEOTIDE SEQUENCE [LARGE SCALE GENOMIC DNA]</scope>
    <source>
        <strain evidence="2 3">PFR10</strain>
    </source>
</reference>
<dbReference type="Proteomes" id="UP001260980">
    <property type="component" value="Unassembled WGS sequence"/>
</dbReference>
<organism evidence="2 3">
    <name type="scientific">Paenibacillus violae</name>
    <dbReference type="NCBI Taxonomy" id="3077234"/>
    <lineage>
        <taxon>Bacteria</taxon>
        <taxon>Bacillati</taxon>
        <taxon>Bacillota</taxon>
        <taxon>Bacilli</taxon>
        <taxon>Bacillales</taxon>
        <taxon>Paenibacillaceae</taxon>
        <taxon>Paenibacillus</taxon>
    </lineage>
</organism>
<evidence type="ECO:0000259" key="1">
    <source>
        <dbReference type="PROSITE" id="PS51186"/>
    </source>
</evidence>
<dbReference type="InterPro" id="IPR020036">
    <property type="entry name" value="PseH"/>
</dbReference>
<dbReference type="InterPro" id="IPR016181">
    <property type="entry name" value="Acyl_CoA_acyltransferase"/>
</dbReference>
<gene>
    <name evidence="2" type="primary">pseH</name>
    <name evidence="2" type="ORF">RQP52_31980</name>
</gene>
<dbReference type="Pfam" id="PF13302">
    <property type="entry name" value="Acetyltransf_3"/>
    <property type="match status" value="1"/>
</dbReference>
<sequence length="185" mass="21881">MRPYNDYKLRVMSESDLRIVLQWRNSERVRKNMYSDELISWDDHCAWFSRIQNSQESRHYIFELNRTPIGVINFTSINSVHNKCNWGFYLGETDVPPGSGSILGTLGMSEAFEHLKIRKLCAEVFAFNEKSLRFHRRLGFTQEGILSQHVWKHNYYEDIVLFACFADQWGGIKKDLLLQYGEKLF</sequence>
<keyword evidence="2" id="KW-0012">Acyltransferase</keyword>
<dbReference type="NCBIfam" id="TIGR03585">
    <property type="entry name" value="PseH"/>
    <property type="match status" value="1"/>
</dbReference>
<dbReference type="PROSITE" id="PS51186">
    <property type="entry name" value="GNAT"/>
    <property type="match status" value="1"/>
</dbReference>
<dbReference type="EC" id="2.3.1.202" evidence="2"/>
<evidence type="ECO:0000313" key="3">
    <source>
        <dbReference type="Proteomes" id="UP001260980"/>
    </source>
</evidence>
<dbReference type="InterPro" id="IPR000182">
    <property type="entry name" value="GNAT_dom"/>
</dbReference>
<accession>A0ABU3RN56</accession>
<evidence type="ECO:0000313" key="2">
    <source>
        <dbReference type="EMBL" id="MDU0205706.1"/>
    </source>
</evidence>
<feature type="domain" description="N-acetyltransferase" evidence="1">
    <location>
        <begin position="7"/>
        <end position="161"/>
    </location>
</feature>
<keyword evidence="2" id="KW-0808">Transferase</keyword>
<keyword evidence="3" id="KW-1185">Reference proteome</keyword>
<dbReference type="SUPFAM" id="SSF55729">
    <property type="entry name" value="Acyl-CoA N-acyltransferases (Nat)"/>
    <property type="match status" value="1"/>
</dbReference>
<dbReference type="PANTHER" id="PTHR43415:SF3">
    <property type="entry name" value="GNAT-FAMILY ACETYLTRANSFERASE"/>
    <property type="match status" value="1"/>
</dbReference>
<dbReference type="GO" id="GO:0016746">
    <property type="term" value="F:acyltransferase activity"/>
    <property type="evidence" value="ECO:0007669"/>
    <property type="project" value="UniProtKB-KW"/>
</dbReference>
<dbReference type="Gene3D" id="3.40.630.30">
    <property type="match status" value="1"/>
</dbReference>
<dbReference type="EMBL" id="JAWCUD010000015">
    <property type="protein sequence ID" value="MDU0205706.1"/>
    <property type="molecule type" value="Genomic_DNA"/>
</dbReference>